<evidence type="ECO:0000313" key="2">
    <source>
        <dbReference type="Proteomes" id="UP000003645"/>
    </source>
</evidence>
<dbReference type="AlphaFoldDB" id="A0A0D4CN39"/>
<dbReference type="Proteomes" id="UP000003645">
    <property type="component" value="Plasmid pLM1"/>
</dbReference>
<protein>
    <submittedName>
        <fullName evidence="1">Uncharacterized protein</fullName>
    </submittedName>
</protein>
<dbReference type="KEGG" id="lmu:LBLM1_10895"/>
<dbReference type="HOGENOM" id="CLU_1568764_0_0_9"/>
<reference evidence="1 2" key="1">
    <citation type="journal article" date="2012" name="J. Bacteriol.">
        <title>Genome sequence of Lactobacillus mucosae LM1, isolated from piglet feces.</title>
        <authorList>
            <person name="Lee J.H."/>
            <person name="Valeriano V.D."/>
            <person name="Shin Y.R."/>
            <person name="Chae J.P."/>
            <person name="Kim G.B."/>
            <person name="Ham J.S."/>
            <person name="Chun J."/>
            <person name="Kang D.K."/>
        </authorList>
    </citation>
    <scope>NUCLEOTIDE SEQUENCE [LARGE SCALE GENOMIC DNA]</scope>
    <source>
        <strain evidence="1 2">LM1</strain>
        <plasmid evidence="1">pLM1</plasmid>
    </source>
</reference>
<geneLocation type="plasmid" evidence="1 2">
    <name>pLM1</name>
</geneLocation>
<name>A0A0D4CN39_LIMMU</name>
<dbReference type="RefSeq" id="WP_006501048.1">
    <property type="nucleotide sequence ID" value="NZ_CP011014.1"/>
</dbReference>
<accession>A0A0D4CN39</accession>
<proteinExistence type="predicted"/>
<dbReference type="EMBL" id="CP011014">
    <property type="protein sequence ID" value="AJT51537.1"/>
    <property type="molecule type" value="Genomic_DNA"/>
</dbReference>
<gene>
    <name evidence="1" type="ORF">LBLM1_10895</name>
</gene>
<organism evidence="1 2">
    <name type="scientific">Limosilactobacillus mucosae LM1</name>
    <dbReference type="NCBI Taxonomy" id="1130798"/>
    <lineage>
        <taxon>Bacteria</taxon>
        <taxon>Bacillati</taxon>
        <taxon>Bacillota</taxon>
        <taxon>Bacilli</taxon>
        <taxon>Lactobacillales</taxon>
        <taxon>Lactobacillaceae</taxon>
        <taxon>Limosilactobacillus</taxon>
    </lineage>
</organism>
<evidence type="ECO:0000313" key="1">
    <source>
        <dbReference type="EMBL" id="AJT51537.1"/>
    </source>
</evidence>
<sequence>MAHITGTATVTVHIPDDLLNLKQKIDHTVTSAMEGQVKALASEIMREAVAKDAAMRGGGAYYTPTEELVDAIVVTGGGKHLHIEMDGSRMSTSPPVIGEDGRVAQWGVHTNVHGGAENTMMPLWLNDGARGLVQHAGSEYFEYAWARIQAQVPEKLASALSALGFEVTIS</sequence>
<keyword evidence="1" id="KW-0614">Plasmid</keyword>
<keyword evidence="2" id="KW-1185">Reference proteome</keyword>